<name>A0A517Q7J6_9PLAN</name>
<accession>A0A517Q7J6</accession>
<dbReference type="EMBL" id="CP037421">
    <property type="protein sequence ID" value="QDT27551.1"/>
    <property type="molecule type" value="Genomic_DNA"/>
</dbReference>
<dbReference type="Proteomes" id="UP000315647">
    <property type="component" value="Chromosome"/>
</dbReference>
<sequence>MMRIRCFGDSAKELSTTDKLVDLMRRIENGEVERPEIEVVGGEGQVEKIIHIGALFREGSGECVGWLVSTRENASRRNYAYCVNSETPMPQYLNVLFCGSPEAVDQSAVLRVDQVADLVPKLIDGNSTQSYSRKRLTEIMA</sequence>
<organism evidence="1 2">
    <name type="scientific">Gimesia panareensis</name>
    <dbReference type="NCBI Taxonomy" id="2527978"/>
    <lineage>
        <taxon>Bacteria</taxon>
        <taxon>Pseudomonadati</taxon>
        <taxon>Planctomycetota</taxon>
        <taxon>Planctomycetia</taxon>
        <taxon>Planctomycetales</taxon>
        <taxon>Planctomycetaceae</taxon>
        <taxon>Gimesia</taxon>
    </lineage>
</organism>
<protein>
    <submittedName>
        <fullName evidence="1">Uncharacterized protein</fullName>
    </submittedName>
</protein>
<dbReference type="AlphaFoldDB" id="A0A517Q7J6"/>
<dbReference type="RefSeq" id="WP_145450012.1">
    <property type="nucleotide sequence ID" value="NZ_CP037421.1"/>
</dbReference>
<evidence type="ECO:0000313" key="1">
    <source>
        <dbReference type="EMBL" id="QDT27551.1"/>
    </source>
</evidence>
<keyword evidence="2" id="KW-1185">Reference proteome</keyword>
<evidence type="ECO:0000313" key="2">
    <source>
        <dbReference type="Proteomes" id="UP000315647"/>
    </source>
</evidence>
<proteinExistence type="predicted"/>
<gene>
    <name evidence="1" type="ORF">Enr10x_28690</name>
</gene>
<reference evidence="1 2" key="1">
    <citation type="submission" date="2019-03" db="EMBL/GenBank/DDBJ databases">
        <title>Deep-cultivation of Planctomycetes and their phenomic and genomic characterization uncovers novel biology.</title>
        <authorList>
            <person name="Wiegand S."/>
            <person name="Jogler M."/>
            <person name="Boedeker C."/>
            <person name="Pinto D."/>
            <person name="Vollmers J."/>
            <person name="Rivas-Marin E."/>
            <person name="Kohn T."/>
            <person name="Peeters S.H."/>
            <person name="Heuer A."/>
            <person name="Rast P."/>
            <person name="Oberbeckmann S."/>
            <person name="Bunk B."/>
            <person name="Jeske O."/>
            <person name="Meyerdierks A."/>
            <person name="Storesund J.E."/>
            <person name="Kallscheuer N."/>
            <person name="Luecker S."/>
            <person name="Lage O.M."/>
            <person name="Pohl T."/>
            <person name="Merkel B.J."/>
            <person name="Hornburger P."/>
            <person name="Mueller R.-W."/>
            <person name="Bruemmer F."/>
            <person name="Labrenz M."/>
            <person name="Spormann A.M."/>
            <person name="Op den Camp H."/>
            <person name="Overmann J."/>
            <person name="Amann R."/>
            <person name="Jetten M.S.M."/>
            <person name="Mascher T."/>
            <person name="Medema M.H."/>
            <person name="Devos D.P."/>
            <person name="Kaster A.-K."/>
            <person name="Ovreas L."/>
            <person name="Rohde M."/>
            <person name="Galperin M.Y."/>
            <person name="Jogler C."/>
        </authorList>
    </citation>
    <scope>NUCLEOTIDE SEQUENCE [LARGE SCALE GENOMIC DNA]</scope>
    <source>
        <strain evidence="1 2">Enr10</strain>
    </source>
</reference>